<evidence type="ECO:0000256" key="3">
    <source>
        <dbReference type="ARBA" id="ARBA00006105"/>
    </source>
</evidence>
<dbReference type="InterPro" id="IPR001834">
    <property type="entry name" value="CBR-like"/>
</dbReference>
<accession>A0A8H2W4B8</accession>
<evidence type="ECO:0000256" key="7">
    <source>
        <dbReference type="ARBA" id="ARBA00023136"/>
    </source>
</evidence>
<sequence>MRRQNFFPAAARLLPKHWPGYGTPSHTAKCPPARVFQRNFIYLGSTPPKNPFRTIGTAPPPGKPQYFAAYYLFAIPIPRTEVLLWLDSAEKQRSSRAEILIFEIVFLGTIGTILYNLEQLTGRESSQKLSSSPFDSPRFTKFTIVSEENVSSTSKLLTIRPRITVKSDPYAGYWKNGLWSVEFKQPLLQIARSYTPLPPDENNTKGDLRFFIRKEPNGEMSNYLFGLQANSEVELRGPHVEFDLPQDVEEVVLAGGTGIAPAMQVVHTLLEARKLDGKRPRVRIIWANRRREECVGGEMHKPVSGSDTLKLDGTGLIVQQLQRIQQKYPENLQVNYVVDDEGTFIDQRMISQAIHPSSEKMYGSVTAESNSKLLFVSGPEGFINHFAGPKKWWNGRQEQGELGGILGRMGVGNWKVFKL</sequence>
<dbReference type="Pfam" id="PF00970">
    <property type="entry name" value="FAD_binding_6"/>
    <property type="match status" value="1"/>
</dbReference>
<dbReference type="GO" id="GO:0016491">
    <property type="term" value="F:oxidoreductase activity"/>
    <property type="evidence" value="ECO:0007669"/>
    <property type="project" value="UniProtKB-KW"/>
</dbReference>
<comment type="caution">
    <text evidence="10">The sequence shown here is derived from an EMBL/GenBank/DDBJ whole genome shotgun (WGS) entry which is preliminary data.</text>
</comment>
<dbReference type="InterPro" id="IPR008333">
    <property type="entry name" value="Cbr1-like_FAD-bd_dom"/>
</dbReference>
<evidence type="ECO:0000256" key="8">
    <source>
        <dbReference type="PIRSR" id="PIRSR601834-1"/>
    </source>
</evidence>
<feature type="binding site" evidence="8">
    <location>
        <position position="194"/>
    </location>
    <ligand>
        <name>FAD</name>
        <dbReference type="ChEBI" id="CHEBI:57692"/>
    </ligand>
</feature>
<dbReference type="CDD" id="cd06183">
    <property type="entry name" value="cyt_b5_reduct_like"/>
    <property type="match status" value="1"/>
</dbReference>
<evidence type="ECO:0000256" key="1">
    <source>
        <dbReference type="ARBA" id="ARBA00001974"/>
    </source>
</evidence>
<evidence type="ECO:0000313" key="11">
    <source>
        <dbReference type="Proteomes" id="UP000624404"/>
    </source>
</evidence>
<keyword evidence="6" id="KW-0560">Oxidoreductase</keyword>
<keyword evidence="4 8" id="KW-0285">Flavoprotein</keyword>
<comment type="similarity">
    <text evidence="3">Belongs to the flavoprotein pyridine nucleotide cytochrome reductase family.</text>
</comment>
<dbReference type="Proteomes" id="UP000624404">
    <property type="component" value="Unassembled WGS sequence"/>
</dbReference>
<comment type="cofactor">
    <cofactor evidence="1 8">
        <name>FAD</name>
        <dbReference type="ChEBI" id="CHEBI:57692"/>
    </cofactor>
</comment>
<evidence type="ECO:0000259" key="9">
    <source>
        <dbReference type="PROSITE" id="PS51384"/>
    </source>
</evidence>
<dbReference type="PROSITE" id="PS51384">
    <property type="entry name" value="FAD_FR"/>
    <property type="match status" value="1"/>
</dbReference>
<dbReference type="SUPFAM" id="SSF63380">
    <property type="entry name" value="Riboflavin synthase domain-like"/>
    <property type="match status" value="1"/>
</dbReference>
<feature type="domain" description="FAD-binding FR-type" evidence="9">
    <location>
        <begin position="137"/>
        <end position="245"/>
    </location>
</feature>
<dbReference type="OrthoDB" id="432685at2759"/>
<dbReference type="InterPro" id="IPR039261">
    <property type="entry name" value="FNR_nucleotide-bd"/>
</dbReference>
<dbReference type="EMBL" id="CAJHIA010000033">
    <property type="protein sequence ID" value="CAD6449392.1"/>
    <property type="molecule type" value="Genomic_DNA"/>
</dbReference>
<dbReference type="Gene3D" id="2.40.30.10">
    <property type="entry name" value="Translation factors"/>
    <property type="match status" value="1"/>
</dbReference>
<name>A0A8H2W4B8_9HELO</name>
<dbReference type="AlphaFoldDB" id="A0A8H2W4B8"/>
<evidence type="ECO:0000256" key="2">
    <source>
        <dbReference type="ARBA" id="ARBA00004370"/>
    </source>
</evidence>
<dbReference type="GO" id="GO:0005739">
    <property type="term" value="C:mitochondrion"/>
    <property type="evidence" value="ECO:0007669"/>
    <property type="project" value="TreeGrafter"/>
</dbReference>
<keyword evidence="5 8" id="KW-0274">FAD</keyword>
<dbReference type="PRINTS" id="PR00406">
    <property type="entry name" value="CYTB5RDTASE"/>
</dbReference>
<proteinExistence type="inferred from homology"/>
<dbReference type="PANTHER" id="PTHR19370:SF189">
    <property type="entry name" value="CYTOCHROME C MITOCHONDRIAL IMPORT FACTOR CYC2"/>
    <property type="match status" value="1"/>
</dbReference>
<protein>
    <submittedName>
        <fullName evidence="10">846f357c-b9ae-4e43-8754-453ebe8746e2-CDS</fullName>
    </submittedName>
</protein>
<evidence type="ECO:0000256" key="5">
    <source>
        <dbReference type="ARBA" id="ARBA00022827"/>
    </source>
</evidence>
<evidence type="ECO:0000256" key="6">
    <source>
        <dbReference type="ARBA" id="ARBA00023002"/>
    </source>
</evidence>
<gene>
    <name evidence="10" type="ORF">SCLTRI_LOCUS9186</name>
</gene>
<organism evidence="10 11">
    <name type="scientific">Sclerotinia trifoliorum</name>
    <dbReference type="NCBI Taxonomy" id="28548"/>
    <lineage>
        <taxon>Eukaryota</taxon>
        <taxon>Fungi</taxon>
        <taxon>Dikarya</taxon>
        <taxon>Ascomycota</taxon>
        <taxon>Pezizomycotina</taxon>
        <taxon>Leotiomycetes</taxon>
        <taxon>Helotiales</taxon>
        <taxon>Sclerotiniaceae</taxon>
        <taxon>Sclerotinia</taxon>
    </lineage>
</organism>
<comment type="subcellular location">
    <subcellularLocation>
        <location evidence="2">Membrane</location>
    </subcellularLocation>
</comment>
<dbReference type="InterPro" id="IPR017927">
    <property type="entry name" value="FAD-bd_FR_type"/>
</dbReference>
<feature type="binding site" evidence="8">
    <location>
        <position position="220"/>
    </location>
    <ligand>
        <name>FAD</name>
        <dbReference type="ChEBI" id="CHEBI:57692"/>
    </ligand>
</feature>
<evidence type="ECO:0000256" key="4">
    <source>
        <dbReference type="ARBA" id="ARBA00022630"/>
    </source>
</evidence>
<keyword evidence="11" id="KW-1185">Reference proteome</keyword>
<dbReference type="PANTHER" id="PTHR19370">
    <property type="entry name" value="NADH-CYTOCHROME B5 REDUCTASE"/>
    <property type="match status" value="1"/>
</dbReference>
<dbReference type="InterPro" id="IPR017938">
    <property type="entry name" value="Riboflavin_synthase-like_b-brl"/>
</dbReference>
<dbReference type="SUPFAM" id="SSF52343">
    <property type="entry name" value="Ferredoxin reductase-like, C-terminal NADP-linked domain"/>
    <property type="match status" value="1"/>
</dbReference>
<reference evidence="10" key="1">
    <citation type="submission" date="2020-10" db="EMBL/GenBank/DDBJ databases">
        <authorList>
            <person name="Kusch S."/>
        </authorList>
    </citation>
    <scope>NUCLEOTIDE SEQUENCE</scope>
    <source>
        <strain evidence="10">SwB9</strain>
    </source>
</reference>
<keyword evidence="7" id="KW-0472">Membrane</keyword>
<dbReference type="Gene3D" id="3.40.50.80">
    <property type="entry name" value="Nucleotide-binding domain of ferredoxin-NADP reductase (FNR) module"/>
    <property type="match status" value="1"/>
</dbReference>
<feature type="binding site" evidence="8">
    <location>
        <position position="192"/>
    </location>
    <ligand>
        <name>FAD</name>
        <dbReference type="ChEBI" id="CHEBI:57692"/>
    </ligand>
</feature>
<evidence type="ECO:0000313" key="10">
    <source>
        <dbReference type="EMBL" id="CAD6449392.1"/>
    </source>
</evidence>
<feature type="binding site" evidence="8">
    <location>
        <position position="221"/>
    </location>
    <ligand>
        <name>FAD</name>
        <dbReference type="ChEBI" id="CHEBI:57692"/>
    </ligand>
</feature>
<dbReference type="GO" id="GO:0016020">
    <property type="term" value="C:membrane"/>
    <property type="evidence" value="ECO:0007669"/>
    <property type="project" value="UniProtKB-SubCell"/>
</dbReference>